<dbReference type="InterPro" id="IPR014721">
    <property type="entry name" value="Ribsml_uS5_D2-typ_fold_subgr"/>
</dbReference>
<accession>A0ABV7TF88</accession>
<feature type="binding site" evidence="10">
    <location>
        <begin position="90"/>
        <end position="100"/>
    </location>
    <ligand>
        <name>ATP</name>
        <dbReference type="ChEBI" id="CHEBI:30616"/>
    </ligand>
</feature>
<organism evidence="13 14">
    <name type="scientific">Lutimaribacter marinistellae</name>
    <dbReference type="NCBI Taxonomy" id="1820329"/>
    <lineage>
        <taxon>Bacteria</taxon>
        <taxon>Pseudomonadati</taxon>
        <taxon>Pseudomonadota</taxon>
        <taxon>Alphaproteobacteria</taxon>
        <taxon>Rhodobacterales</taxon>
        <taxon>Roseobacteraceae</taxon>
        <taxon>Lutimaribacter</taxon>
    </lineage>
</organism>
<dbReference type="Pfam" id="PF08544">
    <property type="entry name" value="GHMP_kinases_C"/>
    <property type="match status" value="1"/>
</dbReference>
<comment type="similarity">
    <text evidence="1 10">Belongs to the GHMP kinase family. IspE subfamily.</text>
</comment>
<dbReference type="NCBIfam" id="NF011202">
    <property type="entry name" value="PRK14608.1"/>
    <property type="match status" value="1"/>
</dbReference>
<protein>
    <recommendedName>
        <fullName evidence="3 10">4-diphosphocytidyl-2-C-methyl-D-erythritol kinase</fullName>
        <shortName evidence="10">CMK</shortName>
        <ecNumber evidence="2 10">2.7.1.148</ecNumber>
    </recommendedName>
    <alternativeName>
        <fullName evidence="9 10">4-(cytidine-5'-diphospho)-2-C-methyl-D-erythritol kinase</fullName>
    </alternativeName>
</protein>
<feature type="domain" description="GHMP kinase C-terminal" evidence="12">
    <location>
        <begin position="199"/>
        <end position="263"/>
    </location>
</feature>
<evidence type="ECO:0000256" key="8">
    <source>
        <dbReference type="ARBA" id="ARBA00023229"/>
    </source>
</evidence>
<dbReference type="HAMAP" id="MF_00061">
    <property type="entry name" value="IspE"/>
    <property type="match status" value="1"/>
</dbReference>
<keyword evidence="7 10" id="KW-0067">ATP-binding</keyword>
<proteinExistence type="inferred from homology"/>
<dbReference type="PANTHER" id="PTHR43527">
    <property type="entry name" value="4-DIPHOSPHOCYTIDYL-2-C-METHYL-D-ERYTHRITOL KINASE, CHLOROPLASTIC"/>
    <property type="match status" value="1"/>
</dbReference>
<evidence type="ECO:0000256" key="7">
    <source>
        <dbReference type="ARBA" id="ARBA00022840"/>
    </source>
</evidence>
<reference evidence="14" key="1">
    <citation type="journal article" date="2019" name="Int. J. Syst. Evol. Microbiol.">
        <title>The Global Catalogue of Microorganisms (GCM) 10K type strain sequencing project: providing services to taxonomists for standard genome sequencing and annotation.</title>
        <authorList>
            <consortium name="The Broad Institute Genomics Platform"/>
            <consortium name="The Broad Institute Genome Sequencing Center for Infectious Disease"/>
            <person name="Wu L."/>
            <person name="Ma J."/>
        </authorList>
    </citation>
    <scope>NUCLEOTIDE SEQUENCE [LARGE SCALE GENOMIC DNA]</scope>
    <source>
        <strain evidence="14">KCTC 42911</strain>
    </source>
</reference>
<comment type="caution">
    <text evidence="13">The sequence shown here is derived from an EMBL/GenBank/DDBJ whole genome shotgun (WGS) entry which is preliminary data.</text>
</comment>
<gene>
    <name evidence="10" type="primary">ispE</name>
    <name evidence="13" type="ORF">ACFORG_04910</name>
</gene>
<dbReference type="InterPro" id="IPR006204">
    <property type="entry name" value="GHMP_kinase_N_dom"/>
</dbReference>
<dbReference type="Pfam" id="PF00288">
    <property type="entry name" value="GHMP_kinases_N"/>
    <property type="match status" value="1"/>
</dbReference>
<dbReference type="GO" id="GO:0050515">
    <property type="term" value="F:4-(cytidine 5'-diphospho)-2-C-methyl-D-erythritol kinase activity"/>
    <property type="evidence" value="ECO:0007669"/>
    <property type="project" value="UniProtKB-EC"/>
</dbReference>
<dbReference type="RefSeq" id="WP_386734720.1">
    <property type="nucleotide sequence ID" value="NZ_JBHRXI010000004.1"/>
</dbReference>
<keyword evidence="6 10" id="KW-0418">Kinase</keyword>
<keyword evidence="5 10" id="KW-0547">Nucleotide-binding</keyword>
<dbReference type="Proteomes" id="UP001595629">
    <property type="component" value="Unassembled WGS sequence"/>
</dbReference>
<dbReference type="EMBL" id="JBHRXI010000004">
    <property type="protein sequence ID" value="MFC3613093.1"/>
    <property type="molecule type" value="Genomic_DNA"/>
</dbReference>
<dbReference type="Gene3D" id="3.30.70.890">
    <property type="entry name" value="GHMP kinase, C-terminal domain"/>
    <property type="match status" value="1"/>
</dbReference>
<comment type="pathway">
    <text evidence="10">Isoprenoid biosynthesis; isopentenyl diphosphate biosynthesis via DXP pathway; isopentenyl diphosphate from 1-deoxy-D-xylulose 5-phosphate: step 3/6.</text>
</comment>
<sequence length="277" mass="29324">MSKGFAPAKINLTLHVTGRRPDGYHLLDSLVAFASIGDTVSARVADKLSLSVSGPMAAGVPEDSSNLVWRAAEWLGGLRGAVLELEKHLPAASGIGGGSSDAAAAIRLLSELWTVDLPSASETASLGADLPVCLDPRPRRMQGVGERLSDPLVLPPTEIVLVNPGVQVETPAVFRVLDRADNDAMPDDLPAWADETALAEWLHTQRNDLQVPACNLRPEIGEVLTELDLMAPLIARMSGSGATCFALFPDGSGAAETACDKLSRAHPEWWCRAGRLL</sequence>
<dbReference type="InterPro" id="IPR004424">
    <property type="entry name" value="IspE"/>
</dbReference>
<dbReference type="EC" id="2.7.1.148" evidence="2 10"/>
<dbReference type="NCBIfam" id="TIGR00154">
    <property type="entry name" value="ispE"/>
    <property type="match status" value="1"/>
</dbReference>
<evidence type="ECO:0000256" key="10">
    <source>
        <dbReference type="HAMAP-Rule" id="MF_00061"/>
    </source>
</evidence>
<evidence type="ECO:0000256" key="3">
    <source>
        <dbReference type="ARBA" id="ARBA00017473"/>
    </source>
</evidence>
<name>A0ABV7TF88_9RHOB</name>
<dbReference type="Gene3D" id="3.30.230.10">
    <property type="match status" value="1"/>
</dbReference>
<feature type="active site" evidence="10">
    <location>
        <position position="9"/>
    </location>
</feature>
<dbReference type="SUPFAM" id="SSF54211">
    <property type="entry name" value="Ribosomal protein S5 domain 2-like"/>
    <property type="match status" value="1"/>
</dbReference>
<comment type="function">
    <text evidence="10">Catalyzes the phosphorylation of the position 2 hydroxy group of 4-diphosphocytidyl-2C-methyl-D-erythritol.</text>
</comment>
<evidence type="ECO:0000256" key="9">
    <source>
        <dbReference type="ARBA" id="ARBA00032554"/>
    </source>
</evidence>
<evidence type="ECO:0000256" key="5">
    <source>
        <dbReference type="ARBA" id="ARBA00022741"/>
    </source>
</evidence>
<evidence type="ECO:0000256" key="6">
    <source>
        <dbReference type="ARBA" id="ARBA00022777"/>
    </source>
</evidence>
<evidence type="ECO:0000256" key="4">
    <source>
        <dbReference type="ARBA" id="ARBA00022679"/>
    </source>
</evidence>
<feature type="domain" description="GHMP kinase N-terminal" evidence="11">
    <location>
        <begin position="66"/>
        <end position="129"/>
    </location>
</feature>
<dbReference type="PIRSF" id="PIRSF010376">
    <property type="entry name" value="IspE"/>
    <property type="match status" value="1"/>
</dbReference>
<dbReference type="InterPro" id="IPR013750">
    <property type="entry name" value="GHMP_kinase_C_dom"/>
</dbReference>
<evidence type="ECO:0000256" key="2">
    <source>
        <dbReference type="ARBA" id="ARBA00012052"/>
    </source>
</evidence>
<evidence type="ECO:0000256" key="1">
    <source>
        <dbReference type="ARBA" id="ARBA00009684"/>
    </source>
</evidence>
<dbReference type="SUPFAM" id="SSF55060">
    <property type="entry name" value="GHMP Kinase, C-terminal domain"/>
    <property type="match status" value="1"/>
</dbReference>
<keyword evidence="8 10" id="KW-0414">Isoprene biosynthesis</keyword>
<keyword evidence="14" id="KW-1185">Reference proteome</keyword>
<dbReference type="PANTHER" id="PTHR43527:SF2">
    <property type="entry name" value="4-DIPHOSPHOCYTIDYL-2-C-METHYL-D-ERYTHRITOL KINASE, CHLOROPLASTIC"/>
    <property type="match status" value="1"/>
</dbReference>
<evidence type="ECO:0000259" key="11">
    <source>
        <dbReference type="Pfam" id="PF00288"/>
    </source>
</evidence>
<dbReference type="InterPro" id="IPR036554">
    <property type="entry name" value="GHMP_kinase_C_sf"/>
</dbReference>
<dbReference type="InterPro" id="IPR020568">
    <property type="entry name" value="Ribosomal_Su5_D2-typ_SF"/>
</dbReference>
<evidence type="ECO:0000313" key="14">
    <source>
        <dbReference type="Proteomes" id="UP001595629"/>
    </source>
</evidence>
<comment type="catalytic activity">
    <reaction evidence="10">
        <text>4-CDP-2-C-methyl-D-erythritol + ATP = 4-CDP-2-C-methyl-D-erythritol 2-phosphate + ADP + H(+)</text>
        <dbReference type="Rhea" id="RHEA:18437"/>
        <dbReference type="ChEBI" id="CHEBI:15378"/>
        <dbReference type="ChEBI" id="CHEBI:30616"/>
        <dbReference type="ChEBI" id="CHEBI:57823"/>
        <dbReference type="ChEBI" id="CHEBI:57919"/>
        <dbReference type="ChEBI" id="CHEBI:456216"/>
        <dbReference type="EC" id="2.7.1.148"/>
    </reaction>
</comment>
<evidence type="ECO:0000259" key="12">
    <source>
        <dbReference type="Pfam" id="PF08544"/>
    </source>
</evidence>
<evidence type="ECO:0000313" key="13">
    <source>
        <dbReference type="EMBL" id="MFC3613093.1"/>
    </source>
</evidence>
<feature type="active site" evidence="10">
    <location>
        <position position="129"/>
    </location>
</feature>
<keyword evidence="4 10" id="KW-0808">Transferase</keyword>